<gene>
    <name evidence="2" type="ORF">SAMN04487775_101392</name>
</gene>
<dbReference type="AlphaFoldDB" id="A0A1I3I8K5"/>
<dbReference type="InterPro" id="IPR036105">
    <property type="entry name" value="DiNase_FeMo-co_biosyn_sf"/>
</dbReference>
<proteinExistence type="predicted"/>
<accession>A0A1I3I8K5</accession>
<keyword evidence="3" id="KW-1185">Reference proteome</keyword>
<dbReference type="SUPFAM" id="SSF53146">
    <property type="entry name" value="Nitrogenase accessory factor-like"/>
    <property type="match status" value="1"/>
</dbReference>
<reference evidence="3" key="1">
    <citation type="submission" date="2016-10" db="EMBL/GenBank/DDBJ databases">
        <authorList>
            <person name="Varghese N."/>
            <person name="Submissions S."/>
        </authorList>
    </citation>
    <scope>NUCLEOTIDE SEQUENCE [LARGE SCALE GENOMIC DNA]</scope>
    <source>
        <strain evidence="3">XBD1002</strain>
    </source>
</reference>
<evidence type="ECO:0000313" key="2">
    <source>
        <dbReference type="EMBL" id="SFI44083.1"/>
    </source>
</evidence>
<name>A0A1I3I8K5_9SPIR</name>
<dbReference type="InterPro" id="IPR003731">
    <property type="entry name" value="Di-Nase_FeMo-co_biosynth"/>
</dbReference>
<dbReference type="InterPro" id="IPR051840">
    <property type="entry name" value="NifX/NifY_domain"/>
</dbReference>
<organism evidence="2 3">
    <name type="scientific">Treponema bryantii</name>
    <dbReference type="NCBI Taxonomy" id="163"/>
    <lineage>
        <taxon>Bacteria</taxon>
        <taxon>Pseudomonadati</taxon>
        <taxon>Spirochaetota</taxon>
        <taxon>Spirochaetia</taxon>
        <taxon>Spirochaetales</taxon>
        <taxon>Treponemataceae</taxon>
        <taxon>Treponema</taxon>
    </lineage>
</organism>
<evidence type="ECO:0000259" key="1">
    <source>
        <dbReference type="Pfam" id="PF02579"/>
    </source>
</evidence>
<dbReference type="Gene3D" id="3.30.420.130">
    <property type="entry name" value="Dinitrogenase iron-molybdenum cofactor biosynthesis domain"/>
    <property type="match status" value="1"/>
</dbReference>
<protein>
    <submittedName>
        <fullName evidence="2">Predicted Fe-Mo cluster-binding protein, NifX family</fullName>
    </submittedName>
</protein>
<dbReference type="EMBL" id="FORI01000001">
    <property type="protein sequence ID" value="SFI44083.1"/>
    <property type="molecule type" value="Genomic_DNA"/>
</dbReference>
<feature type="domain" description="Dinitrogenase iron-molybdenum cofactor biosynthesis" evidence="1">
    <location>
        <begin position="19"/>
        <end position="113"/>
    </location>
</feature>
<dbReference type="Proteomes" id="UP000182737">
    <property type="component" value="Unassembled WGS sequence"/>
</dbReference>
<evidence type="ECO:0000313" key="3">
    <source>
        <dbReference type="Proteomes" id="UP000182737"/>
    </source>
</evidence>
<sequence length="124" mass="13945">MEKTSLMADKYRVAIASTDGESVNTHYGKSEIFYIYIVDDDEGYDLLEKRKVTPVCQEGFHNKAEMDKHVQQFTDCKYVIASRIGNGAIQSLTAAGITAMELPGSIDDAILKVWKYNRIQGLFN</sequence>
<dbReference type="PANTHER" id="PTHR33937:SF1">
    <property type="entry name" value="IRON-MOLIBDENUM COFACTOR PROCESSING PROTEIN"/>
    <property type="match status" value="1"/>
</dbReference>
<dbReference type="PANTHER" id="PTHR33937">
    <property type="entry name" value="IRON-MOLYBDENUM PROTEIN-RELATED-RELATED"/>
    <property type="match status" value="1"/>
</dbReference>
<dbReference type="Pfam" id="PF02579">
    <property type="entry name" value="Nitro_FeMo-Co"/>
    <property type="match status" value="1"/>
</dbReference>